<keyword evidence="3" id="KW-1185">Reference proteome</keyword>
<feature type="region of interest" description="Disordered" evidence="1">
    <location>
        <begin position="314"/>
        <end position="397"/>
    </location>
</feature>
<dbReference type="RefSeq" id="XP_025520050.1">
    <property type="nucleotide sequence ID" value="XM_025657592.1"/>
</dbReference>
<name>A0A8G1R9L3_9EURO</name>
<feature type="region of interest" description="Disordered" evidence="1">
    <location>
        <begin position="100"/>
        <end position="147"/>
    </location>
</feature>
<feature type="compositionally biased region" description="Basic and acidic residues" evidence="1">
    <location>
        <begin position="366"/>
        <end position="375"/>
    </location>
</feature>
<organism evidence="2 3">
    <name type="scientific">Aspergillus piperis CBS 112811</name>
    <dbReference type="NCBI Taxonomy" id="1448313"/>
    <lineage>
        <taxon>Eukaryota</taxon>
        <taxon>Fungi</taxon>
        <taxon>Dikarya</taxon>
        <taxon>Ascomycota</taxon>
        <taxon>Pezizomycotina</taxon>
        <taxon>Eurotiomycetes</taxon>
        <taxon>Eurotiomycetidae</taxon>
        <taxon>Eurotiales</taxon>
        <taxon>Aspergillaceae</taxon>
        <taxon>Aspergillus</taxon>
        <taxon>Aspergillus subgen. Circumdati</taxon>
    </lineage>
</organism>
<evidence type="ECO:0000256" key="1">
    <source>
        <dbReference type="SAM" id="MobiDB-lite"/>
    </source>
</evidence>
<gene>
    <name evidence="2" type="ORF">BO85DRAFT_413106</name>
</gene>
<protein>
    <recommendedName>
        <fullName evidence="4">HNH nuclease domain-containing protein</fullName>
    </recommendedName>
</protein>
<evidence type="ECO:0000313" key="2">
    <source>
        <dbReference type="EMBL" id="RAH62128.1"/>
    </source>
</evidence>
<sequence length="397" mass="44792">MSTLTPNKIASRGPADELLDPERRKIIAQLSVYVGNHSLPSTGWALLWFADLEVLKEYLKNCGASRLGPHSVAHNFTQSKWLHDMIMFWKCRRRSSLASEEGAEEPDIEGTPKKRQRTTETASRIPILAGNTRPTAEDRQEIAKPSARRSRLAKKLVTKWKERVLGPSGTETCSNLMCLSNLAHKLWETARFALNPLSISEDEKVLKVKFFWMPINKFSDAMSSRDVPSPFPDGCRSSIRVEGQLNAKLFNIETEKALRSGDILTFKTDDPVGHPLPSFELLSMHWALHRVLALSGAADVTDEEFDLRDPDALQAEATDEDNEEEVESETEEDDPEEESWDEMVVESHRLNFPSRENRPASTLPRSRHDDHKDQEEQAEPADAEGSPALGFRDTNVH</sequence>
<accession>A0A8G1R9L3</accession>
<dbReference type="EMBL" id="KZ825055">
    <property type="protein sequence ID" value="RAH62128.1"/>
    <property type="molecule type" value="Genomic_DNA"/>
</dbReference>
<dbReference type="Proteomes" id="UP000249526">
    <property type="component" value="Unassembled WGS sequence"/>
</dbReference>
<dbReference type="AlphaFoldDB" id="A0A8G1R9L3"/>
<reference evidence="2 3" key="1">
    <citation type="submission" date="2018-02" db="EMBL/GenBank/DDBJ databases">
        <title>The genomes of Aspergillus section Nigri reveals drivers in fungal speciation.</title>
        <authorList>
            <consortium name="DOE Joint Genome Institute"/>
            <person name="Vesth T.C."/>
            <person name="Nybo J."/>
            <person name="Theobald S."/>
            <person name="Brandl J."/>
            <person name="Frisvad J.C."/>
            <person name="Nielsen K.F."/>
            <person name="Lyhne E.K."/>
            <person name="Kogle M.E."/>
            <person name="Kuo A."/>
            <person name="Riley R."/>
            <person name="Clum A."/>
            <person name="Nolan M."/>
            <person name="Lipzen A."/>
            <person name="Salamov A."/>
            <person name="Henrissat B."/>
            <person name="Wiebenga A."/>
            <person name="De vries R.P."/>
            <person name="Grigoriev I.V."/>
            <person name="Mortensen U.H."/>
            <person name="Andersen M.R."/>
            <person name="Baker S.E."/>
        </authorList>
    </citation>
    <scope>NUCLEOTIDE SEQUENCE [LARGE SCALE GENOMIC DNA]</scope>
    <source>
        <strain evidence="2 3">CBS 112811</strain>
    </source>
</reference>
<evidence type="ECO:0000313" key="3">
    <source>
        <dbReference type="Proteomes" id="UP000249526"/>
    </source>
</evidence>
<dbReference type="GeneID" id="37160994"/>
<feature type="compositionally biased region" description="Acidic residues" evidence="1">
    <location>
        <begin position="317"/>
        <end position="344"/>
    </location>
</feature>
<proteinExistence type="predicted"/>
<evidence type="ECO:0008006" key="4">
    <source>
        <dbReference type="Google" id="ProtNLM"/>
    </source>
</evidence>